<evidence type="ECO:0000313" key="2">
    <source>
        <dbReference type="Proteomes" id="UP000187203"/>
    </source>
</evidence>
<organism evidence="1 2">
    <name type="scientific">Corchorus olitorius</name>
    <dbReference type="NCBI Taxonomy" id="93759"/>
    <lineage>
        <taxon>Eukaryota</taxon>
        <taxon>Viridiplantae</taxon>
        <taxon>Streptophyta</taxon>
        <taxon>Embryophyta</taxon>
        <taxon>Tracheophyta</taxon>
        <taxon>Spermatophyta</taxon>
        <taxon>Magnoliopsida</taxon>
        <taxon>eudicotyledons</taxon>
        <taxon>Gunneridae</taxon>
        <taxon>Pentapetalae</taxon>
        <taxon>rosids</taxon>
        <taxon>malvids</taxon>
        <taxon>Malvales</taxon>
        <taxon>Malvaceae</taxon>
        <taxon>Grewioideae</taxon>
        <taxon>Apeibeae</taxon>
        <taxon>Corchorus</taxon>
    </lineage>
</organism>
<evidence type="ECO:0000313" key="1">
    <source>
        <dbReference type="EMBL" id="OMP13481.1"/>
    </source>
</evidence>
<accession>A0A1R3L2C1</accession>
<comment type="caution">
    <text evidence="1">The sequence shown here is derived from an EMBL/GenBank/DDBJ whole genome shotgun (WGS) entry which is preliminary data.</text>
</comment>
<dbReference type="EMBL" id="AWUE01004142">
    <property type="protein sequence ID" value="OMP13481.1"/>
    <property type="molecule type" value="Genomic_DNA"/>
</dbReference>
<keyword evidence="2" id="KW-1185">Reference proteome</keyword>
<name>A0A1R3L2C1_9ROSI</name>
<dbReference type="Proteomes" id="UP000187203">
    <property type="component" value="Unassembled WGS sequence"/>
</dbReference>
<reference evidence="2" key="1">
    <citation type="submission" date="2013-09" db="EMBL/GenBank/DDBJ databases">
        <title>Corchorus olitorius genome sequencing.</title>
        <authorList>
            <person name="Alam M."/>
            <person name="Haque M.S."/>
            <person name="Islam M.S."/>
            <person name="Emdad E.M."/>
            <person name="Islam M.M."/>
            <person name="Ahmed B."/>
            <person name="Halim A."/>
            <person name="Hossen Q.M.M."/>
            <person name="Hossain M.Z."/>
            <person name="Ahmed R."/>
            <person name="Khan M.M."/>
            <person name="Islam R."/>
            <person name="Rashid M.M."/>
            <person name="Khan S.A."/>
            <person name="Rahman M.S."/>
            <person name="Alam M."/>
            <person name="Yahiya A.S."/>
            <person name="Khan M.S."/>
            <person name="Azam M.S."/>
            <person name="Haque T."/>
            <person name="Lashkar M.Z.H."/>
            <person name="Akhand A.I."/>
            <person name="Morshed G."/>
            <person name="Roy S."/>
            <person name="Uddin K.S."/>
            <person name="Rabeya T."/>
            <person name="Hossain A.S."/>
            <person name="Chowdhury A."/>
            <person name="Snigdha A.R."/>
            <person name="Mortoza M.S."/>
            <person name="Matin S.A."/>
            <person name="Hoque S.M.E."/>
            <person name="Islam M.K."/>
            <person name="Roy D.K."/>
            <person name="Haider R."/>
            <person name="Moosa M.M."/>
            <person name="Elias S.M."/>
            <person name="Hasan A.M."/>
            <person name="Jahan S."/>
            <person name="Shafiuddin M."/>
            <person name="Mahmood N."/>
            <person name="Shommy N.S."/>
        </authorList>
    </citation>
    <scope>NUCLEOTIDE SEQUENCE [LARGE SCALE GENOMIC DNA]</scope>
    <source>
        <strain evidence="2">cv. O-4</strain>
    </source>
</reference>
<dbReference type="AlphaFoldDB" id="A0A1R3L2C1"/>
<gene>
    <name evidence="1" type="ORF">COLO4_01589</name>
</gene>
<protein>
    <submittedName>
        <fullName evidence="1">Uncharacterized protein</fullName>
    </submittedName>
</protein>
<proteinExistence type="predicted"/>
<feature type="non-terminal residue" evidence="1">
    <location>
        <position position="72"/>
    </location>
</feature>
<sequence>MLADWRSLYLPEPGRRIQGVRRSFWQRLTFDAKVPDEFEFSTDAAWIGQERESKFSFVEQYHPPDYAAEKAK</sequence>